<feature type="compositionally biased region" description="Polar residues" evidence="2">
    <location>
        <begin position="22"/>
        <end position="37"/>
    </location>
</feature>
<proteinExistence type="predicted"/>
<evidence type="ECO:0000256" key="3">
    <source>
        <dbReference type="SAM" id="SignalP"/>
    </source>
</evidence>
<keyword evidence="5" id="KW-1185">Reference proteome</keyword>
<comment type="caution">
    <text evidence="4">The sequence shown here is derived from an EMBL/GenBank/DDBJ whole genome shotgun (WGS) entry which is preliminary data.</text>
</comment>
<dbReference type="EMBL" id="JBCHKQ010000001">
    <property type="protein sequence ID" value="MEM5947620.1"/>
    <property type="molecule type" value="Genomic_DNA"/>
</dbReference>
<feature type="compositionally biased region" description="Low complexity" evidence="2">
    <location>
        <begin position="39"/>
        <end position="54"/>
    </location>
</feature>
<dbReference type="SUPFAM" id="SSF48452">
    <property type="entry name" value="TPR-like"/>
    <property type="match status" value="1"/>
</dbReference>
<dbReference type="RefSeq" id="WP_420069063.1">
    <property type="nucleotide sequence ID" value="NZ_JBCHKQ010000001.1"/>
</dbReference>
<evidence type="ECO:0000313" key="5">
    <source>
        <dbReference type="Proteomes" id="UP001466331"/>
    </source>
</evidence>
<feature type="region of interest" description="Disordered" evidence="2">
    <location>
        <begin position="22"/>
        <end position="57"/>
    </location>
</feature>
<feature type="repeat" description="TPR" evidence="1">
    <location>
        <begin position="391"/>
        <end position="424"/>
    </location>
</feature>
<dbReference type="Proteomes" id="UP001466331">
    <property type="component" value="Unassembled WGS sequence"/>
</dbReference>
<dbReference type="Pfam" id="PF13432">
    <property type="entry name" value="TPR_16"/>
    <property type="match status" value="1"/>
</dbReference>
<keyword evidence="1" id="KW-0802">TPR repeat</keyword>
<reference evidence="4 5" key="1">
    <citation type="submission" date="2024-03" db="EMBL/GenBank/DDBJ databases">
        <title>Ignisphaera cupida sp. nov., a hyperthermophilic hydrolytic archaeon from a hot spring of Kamchatka, and proposal of Ignisphaeraceae fam. nov.</title>
        <authorList>
            <person name="Podosokorskaya O.A."/>
            <person name="Elcheninov A.G."/>
            <person name="Maltseva A.I."/>
            <person name="Zayulina K.S."/>
            <person name="Novikov A."/>
            <person name="Merkel A.Y."/>
        </authorList>
    </citation>
    <scope>NUCLEOTIDE SEQUENCE [LARGE SCALE GENOMIC DNA]</scope>
    <source>
        <strain evidence="4 5">38H-sp</strain>
    </source>
</reference>
<dbReference type="InterPro" id="IPR011990">
    <property type="entry name" value="TPR-like_helical_dom_sf"/>
</dbReference>
<dbReference type="PROSITE" id="PS50005">
    <property type="entry name" value="TPR"/>
    <property type="match status" value="2"/>
</dbReference>
<evidence type="ECO:0000256" key="1">
    <source>
        <dbReference type="PROSITE-ProRule" id="PRU00339"/>
    </source>
</evidence>
<feature type="signal peptide" evidence="3">
    <location>
        <begin position="1"/>
        <end position="19"/>
    </location>
</feature>
<feature type="chain" id="PRO_5047300172" evidence="3">
    <location>
        <begin position="20"/>
        <end position="444"/>
    </location>
</feature>
<dbReference type="Gene3D" id="1.25.40.10">
    <property type="entry name" value="Tetratricopeptide repeat domain"/>
    <property type="match status" value="1"/>
</dbReference>
<organism evidence="4 5">
    <name type="scientific">Rarispira pelagica</name>
    <dbReference type="NCBI Taxonomy" id="3141764"/>
    <lineage>
        <taxon>Bacteria</taxon>
        <taxon>Pseudomonadati</taxon>
        <taxon>Spirochaetota</taxon>
        <taxon>Spirochaetia</taxon>
        <taxon>Winmispirales</taxon>
        <taxon>Winmispiraceae</taxon>
        <taxon>Rarispira</taxon>
    </lineage>
</organism>
<evidence type="ECO:0000256" key="2">
    <source>
        <dbReference type="SAM" id="MobiDB-lite"/>
    </source>
</evidence>
<feature type="repeat" description="TPR" evidence="1">
    <location>
        <begin position="323"/>
        <end position="356"/>
    </location>
</feature>
<sequence length="444" mass="51106">MKKYIALLITLMLTLSAFSQEVSPDTQADTPTTSKEIQTGETSPTTSTDTQTADTQEESNKAVAKLYTATSTHYYVKTDISEDFANKIATFMEALFSLANKTFRFDTESLTETLNVRIFTSQDDYDTYIKRLTGTTRDSFIYLHYSTPSKRELVAYQKEDTEEFYRQLMHQGTIQFLRAFISNPPLWLQEGMAVFFEASEYSPQDGTINYKENLMWLESLKNIVEGNSTYSLIPLSELLDMEMDEASQKLETYYPEAWGFVSFLTYEWNKDYNRALWDTFKVLSPDATYQENQTILKKRVFAWLKSEQMETDFKSYIKNKKSFRNLLEDGISLYKEGKLKEAQETFVKASKLNPDHFAPYYYLGLAAYAQSDYSLAEYYYSTALEKGADKAITSYALGVNAYASQDYDKAKEYLNTAKELSPEDYGTKADTILTKITEKEQTGM</sequence>
<name>A0ABU9UCB4_9SPIR</name>
<dbReference type="InterPro" id="IPR019734">
    <property type="entry name" value="TPR_rpt"/>
</dbReference>
<gene>
    <name evidence="4" type="ORF">WKV44_03585</name>
</gene>
<keyword evidence="3" id="KW-0732">Signal</keyword>
<dbReference type="SMART" id="SM00028">
    <property type="entry name" value="TPR"/>
    <property type="match status" value="3"/>
</dbReference>
<evidence type="ECO:0000313" key="4">
    <source>
        <dbReference type="EMBL" id="MEM5947620.1"/>
    </source>
</evidence>
<accession>A0ABU9UCB4</accession>
<protein>
    <submittedName>
        <fullName evidence="4">Tetratricopeptide repeat protein</fullName>
    </submittedName>
</protein>